<dbReference type="InterPro" id="IPR002110">
    <property type="entry name" value="Ankyrin_rpt"/>
</dbReference>
<proteinExistence type="predicted"/>
<dbReference type="PROSITE" id="PS50297">
    <property type="entry name" value="ANK_REP_REGION"/>
    <property type="match status" value="1"/>
</dbReference>
<keyword evidence="4" id="KW-1185">Reference proteome</keyword>
<dbReference type="Pfam" id="PF00023">
    <property type="entry name" value="Ank"/>
    <property type="match status" value="1"/>
</dbReference>
<dbReference type="Gene3D" id="1.25.40.20">
    <property type="entry name" value="Ankyrin repeat-containing domain"/>
    <property type="match status" value="1"/>
</dbReference>
<dbReference type="SUPFAM" id="SSF48403">
    <property type="entry name" value="Ankyrin repeat"/>
    <property type="match status" value="1"/>
</dbReference>
<dbReference type="EMBL" id="JWZX01002934">
    <property type="protein sequence ID" value="KOO25749.1"/>
    <property type="molecule type" value="Genomic_DNA"/>
</dbReference>
<accession>A0A0M0JGN7</accession>
<feature type="repeat" description="ANK" evidence="1">
    <location>
        <begin position="177"/>
        <end position="199"/>
    </location>
</feature>
<name>A0A0M0JGN7_9EUKA</name>
<dbReference type="SMART" id="SM00248">
    <property type="entry name" value="ANK"/>
    <property type="match status" value="3"/>
</dbReference>
<dbReference type="PANTHER" id="PTHR24121:SF23">
    <property type="entry name" value="NO MECHANORECEPTOR POTENTIAL C, ISOFORM H"/>
    <property type="match status" value="1"/>
</dbReference>
<evidence type="ECO:0000256" key="1">
    <source>
        <dbReference type="PROSITE-ProRule" id="PRU00023"/>
    </source>
</evidence>
<feature type="region of interest" description="Disordered" evidence="2">
    <location>
        <begin position="124"/>
        <end position="152"/>
    </location>
</feature>
<evidence type="ECO:0000313" key="4">
    <source>
        <dbReference type="Proteomes" id="UP000037460"/>
    </source>
</evidence>
<sequence>DALPPYAREATDSACKAALVLGWRADVLRRRPAARRRRISHSAQALPFASCTPEACDAPSSSAPRPVQGGPCTWSRADVLSRRPAARSPPAALHHFPCTTWTAAAARCAFELQLLALRRAVRSTDRADHTASSHPQPSARNRPGERMSLLDEGTYGRPDAEVLPLITPAAARATDRLGHTPLHYAAQNSSSLAVVQALLAANPEAATAIDEGGNTLLHCAAHNSSSVAVVQALLAAYPEAASATTHIGGQTPLHCAAQCSSSVAVVRALLSAYPEAATATDNVTVPVHLISAPYEVRAGYDKAREIKEDNHNPPHSYCYNPNTDSPQDAGGGWLQSWIKVCKRTKQTNGTVYVVFNRRKNGNYGDGKYKGWFDGQAQGGELELAETLNCTISLVGYNP</sequence>
<dbReference type="Proteomes" id="UP000037460">
    <property type="component" value="Unassembled WGS sequence"/>
</dbReference>
<dbReference type="AlphaFoldDB" id="A0A0M0JGN7"/>
<comment type="caution">
    <text evidence="3">The sequence shown here is derived from an EMBL/GenBank/DDBJ whole genome shotgun (WGS) entry which is preliminary data.</text>
</comment>
<dbReference type="PROSITE" id="PS50088">
    <property type="entry name" value="ANK_REPEAT"/>
    <property type="match status" value="1"/>
</dbReference>
<organism evidence="3 4">
    <name type="scientific">Chrysochromulina tobinii</name>
    <dbReference type="NCBI Taxonomy" id="1460289"/>
    <lineage>
        <taxon>Eukaryota</taxon>
        <taxon>Haptista</taxon>
        <taxon>Haptophyta</taxon>
        <taxon>Prymnesiophyceae</taxon>
        <taxon>Prymnesiales</taxon>
        <taxon>Chrysochromulinaceae</taxon>
        <taxon>Chrysochromulina</taxon>
    </lineage>
</organism>
<dbReference type="InterPro" id="IPR036770">
    <property type="entry name" value="Ankyrin_rpt-contain_sf"/>
</dbReference>
<protein>
    <submittedName>
        <fullName evidence="3">Uncharacterized protein</fullName>
    </submittedName>
</protein>
<keyword evidence="1" id="KW-0040">ANK repeat</keyword>
<feature type="non-terminal residue" evidence="3">
    <location>
        <position position="1"/>
    </location>
</feature>
<reference evidence="4" key="1">
    <citation type="journal article" date="2015" name="PLoS Genet.">
        <title>Genome Sequence and Transcriptome Analyses of Chrysochromulina tobin: Metabolic Tools for Enhanced Algal Fitness in the Prominent Order Prymnesiales (Haptophyceae).</title>
        <authorList>
            <person name="Hovde B.T."/>
            <person name="Deodato C.R."/>
            <person name="Hunsperger H.M."/>
            <person name="Ryken S.A."/>
            <person name="Yost W."/>
            <person name="Jha R.K."/>
            <person name="Patterson J."/>
            <person name="Monnat R.J. Jr."/>
            <person name="Barlow S.B."/>
            <person name="Starkenburg S.R."/>
            <person name="Cattolico R.A."/>
        </authorList>
    </citation>
    <scope>NUCLEOTIDE SEQUENCE</scope>
    <source>
        <strain evidence="4">CCMP291</strain>
    </source>
</reference>
<evidence type="ECO:0000256" key="2">
    <source>
        <dbReference type="SAM" id="MobiDB-lite"/>
    </source>
</evidence>
<gene>
    <name evidence="3" type="ORF">Ctob_006826</name>
</gene>
<evidence type="ECO:0000313" key="3">
    <source>
        <dbReference type="EMBL" id="KOO25749.1"/>
    </source>
</evidence>
<dbReference type="PANTHER" id="PTHR24121">
    <property type="entry name" value="NO MECHANORECEPTOR POTENTIAL C, ISOFORM D-RELATED"/>
    <property type="match status" value="1"/>
</dbReference>
<dbReference type="Pfam" id="PF12796">
    <property type="entry name" value="Ank_2"/>
    <property type="match status" value="1"/>
</dbReference>